<dbReference type="NCBIfam" id="TIGR00468">
    <property type="entry name" value="pheS"/>
    <property type="match status" value="1"/>
</dbReference>
<dbReference type="InterPro" id="IPR006195">
    <property type="entry name" value="aa-tRNA-synth_II"/>
</dbReference>
<keyword evidence="13" id="KW-0648">Protein biosynthesis</keyword>
<feature type="domain" description="Aminoacyl-transfer RNA synthetases class-II family profile" evidence="18">
    <location>
        <begin position="251"/>
        <end position="533"/>
    </location>
</feature>
<dbReference type="InterPro" id="IPR040725">
    <property type="entry name" value="PheRS_DBD3"/>
</dbReference>
<keyword evidence="10" id="KW-0547">Nucleotide-binding</keyword>
<reference evidence="20" key="1">
    <citation type="journal article" date="2017" name="Nat. Microbiol.">
        <title>Global analysis of biosynthetic gene clusters reveals vast potential of secondary metabolite production in Penicillium species.</title>
        <authorList>
            <person name="Nielsen J.C."/>
            <person name="Grijseels S."/>
            <person name="Prigent S."/>
            <person name="Ji B."/>
            <person name="Dainat J."/>
            <person name="Nielsen K.F."/>
            <person name="Frisvad J.C."/>
            <person name="Workman M."/>
            <person name="Nielsen J."/>
        </authorList>
    </citation>
    <scope>NUCLEOTIDE SEQUENCE [LARGE SCALE GENOMIC DNA]</scope>
    <source>
        <strain evidence="20">IBT 31811</strain>
    </source>
</reference>
<dbReference type="SUPFAM" id="SSF55681">
    <property type="entry name" value="Class II aaRS and biotin synthetases"/>
    <property type="match status" value="1"/>
</dbReference>
<evidence type="ECO:0000256" key="5">
    <source>
        <dbReference type="ARBA" id="ARBA00012814"/>
    </source>
</evidence>
<protein>
    <recommendedName>
        <fullName evidence="6">Phenylalanine--tRNA ligase alpha subunit</fullName>
        <ecNumber evidence="5">6.1.1.20</ecNumber>
    </recommendedName>
    <alternativeName>
        <fullName evidence="15">Phenylalanyl-tRNA synthetase alpha subunit</fullName>
    </alternativeName>
</protein>
<evidence type="ECO:0000256" key="10">
    <source>
        <dbReference type="ARBA" id="ARBA00022741"/>
    </source>
</evidence>
<dbReference type="Gene3D" id="3.30.1370.240">
    <property type="match status" value="1"/>
</dbReference>
<dbReference type="CDD" id="cd00496">
    <property type="entry name" value="PheRS_alpha_core"/>
    <property type="match status" value="1"/>
</dbReference>
<dbReference type="PROSITE" id="PS50862">
    <property type="entry name" value="AA_TRNA_LIGASE_II"/>
    <property type="match status" value="1"/>
</dbReference>
<keyword evidence="8" id="KW-0436">Ligase</keyword>
<comment type="catalytic activity">
    <reaction evidence="16">
        <text>tRNA(Phe) + L-phenylalanine + ATP = L-phenylalanyl-tRNA(Phe) + AMP + diphosphate + H(+)</text>
        <dbReference type="Rhea" id="RHEA:19413"/>
        <dbReference type="Rhea" id="RHEA-COMP:9668"/>
        <dbReference type="Rhea" id="RHEA-COMP:9699"/>
        <dbReference type="ChEBI" id="CHEBI:15378"/>
        <dbReference type="ChEBI" id="CHEBI:30616"/>
        <dbReference type="ChEBI" id="CHEBI:33019"/>
        <dbReference type="ChEBI" id="CHEBI:58095"/>
        <dbReference type="ChEBI" id="CHEBI:78442"/>
        <dbReference type="ChEBI" id="CHEBI:78531"/>
        <dbReference type="ChEBI" id="CHEBI:456215"/>
        <dbReference type="EC" id="6.1.1.20"/>
    </reaction>
</comment>
<evidence type="ECO:0000256" key="14">
    <source>
        <dbReference type="ARBA" id="ARBA00023146"/>
    </source>
</evidence>
<keyword evidence="12" id="KW-0460">Magnesium</keyword>
<evidence type="ECO:0000256" key="13">
    <source>
        <dbReference type="ARBA" id="ARBA00022917"/>
    </source>
</evidence>
<evidence type="ECO:0000256" key="16">
    <source>
        <dbReference type="ARBA" id="ARBA00049255"/>
    </source>
</evidence>
<dbReference type="GO" id="GO:0046872">
    <property type="term" value="F:metal ion binding"/>
    <property type="evidence" value="ECO:0007669"/>
    <property type="project" value="UniProtKB-KW"/>
</dbReference>
<dbReference type="Pfam" id="PF01409">
    <property type="entry name" value="tRNA-synt_2d"/>
    <property type="match status" value="1"/>
</dbReference>
<evidence type="ECO:0000256" key="4">
    <source>
        <dbReference type="ARBA" id="ARBA00011209"/>
    </source>
</evidence>
<dbReference type="GO" id="GO:0005829">
    <property type="term" value="C:cytosol"/>
    <property type="evidence" value="ECO:0007669"/>
    <property type="project" value="TreeGrafter"/>
</dbReference>
<evidence type="ECO:0000256" key="12">
    <source>
        <dbReference type="ARBA" id="ARBA00022842"/>
    </source>
</evidence>
<evidence type="ECO:0000256" key="11">
    <source>
        <dbReference type="ARBA" id="ARBA00022840"/>
    </source>
</evidence>
<keyword evidence="7" id="KW-0963">Cytoplasm</keyword>
<name>A0A1V6QDD3_9EURO</name>
<evidence type="ECO:0000256" key="2">
    <source>
        <dbReference type="ARBA" id="ARBA00004496"/>
    </source>
</evidence>
<comment type="cofactor">
    <cofactor evidence="1">
        <name>Mg(2+)</name>
        <dbReference type="ChEBI" id="CHEBI:18420"/>
    </cofactor>
</comment>
<evidence type="ECO:0000256" key="9">
    <source>
        <dbReference type="ARBA" id="ARBA00022723"/>
    </source>
</evidence>
<keyword evidence="20" id="KW-1185">Reference proteome</keyword>
<dbReference type="GO" id="GO:0000049">
    <property type="term" value="F:tRNA binding"/>
    <property type="evidence" value="ECO:0007669"/>
    <property type="project" value="InterPro"/>
</dbReference>
<proteinExistence type="inferred from homology"/>
<gene>
    <name evidence="19" type="ORF">PENANT_c006G04143</name>
</gene>
<evidence type="ECO:0000256" key="15">
    <source>
        <dbReference type="ARBA" id="ARBA00030612"/>
    </source>
</evidence>
<evidence type="ECO:0000256" key="8">
    <source>
        <dbReference type="ARBA" id="ARBA00022598"/>
    </source>
</evidence>
<organism evidence="19 20">
    <name type="scientific">Penicillium antarcticum</name>
    <dbReference type="NCBI Taxonomy" id="416450"/>
    <lineage>
        <taxon>Eukaryota</taxon>
        <taxon>Fungi</taxon>
        <taxon>Dikarya</taxon>
        <taxon>Ascomycota</taxon>
        <taxon>Pezizomycotina</taxon>
        <taxon>Eurotiomycetes</taxon>
        <taxon>Eurotiomycetidae</taxon>
        <taxon>Eurotiales</taxon>
        <taxon>Aspergillaceae</taxon>
        <taxon>Penicillium</taxon>
    </lineage>
</organism>
<dbReference type="GO" id="GO:0005524">
    <property type="term" value="F:ATP binding"/>
    <property type="evidence" value="ECO:0007669"/>
    <property type="project" value="UniProtKB-KW"/>
</dbReference>
<dbReference type="Gene3D" id="3.30.930.10">
    <property type="entry name" value="Bira Bifunctional Protein, Domain 2"/>
    <property type="match status" value="1"/>
</dbReference>
<evidence type="ECO:0000256" key="17">
    <source>
        <dbReference type="SAM" id="MobiDB-lite"/>
    </source>
</evidence>
<dbReference type="EMBL" id="MDYN01000006">
    <property type="protein sequence ID" value="OQD87214.1"/>
    <property type="molecule type" value="Genomic_DNA"/>
</dbReference>
<dbReference type="Proteomes" id="UP000191672">
    <property type="component" value="Unassembled WGS sequence"/>
</dbReference>
<keyword evidence="14" id="KW-0030">Aminoacyl-tRNA synthetase</keyword>
<evidence type="ECO:0000259" key="18">
    <source>
        <dbReference type="PROSITE" id="PS50862"/>
    </source>
</evidence>
<dbReference type="Gene3D" id="1.10.10.2330">
    <property type="match status" value="1"/>
</dbReference>
<comment type="subcellular location">
    <subcellularLocation>
        <location evidence="2">Cytoplasm</location>
    </subcellularLocation>
</comment>
<dbReference type="AlphaFoldDB" id="A0A1V6QDD3"/>
<dbReference type="STRING" id="416450.A0A1V6QDD3"/>
<feature type="region of interest" description="Disordered" evidence="17">
    <location>
        <begin position="304"/>
        <end position="328"/>
    </location>
</feature>
<evidence type="ECO:0000256" key="6">
    <source>
        <dbReference type="ARBA" id="ARBA00015409"/>
    </source>
</evidence>
<dbReference type="EC" id="6.1.1.20" evidence="5"/>
<dbReference type="GO" id="GO:0006432">
    <property type="term" value="P:phenylalanyl-tRNA aminoacylation"/>
    <property type="evidence" value="ECO:0007669"/>
    <property type="project" value="EnsemblFungi"/>
</dbReference>
<keyword evidence="11" id="KW-0067">ATP-binding</keyword>
<comment type="caution">
    <text evidence="19">The sequence shown here is derived from an EMBL/GenBank/DDBJ whole genome shotgun (WGS) entry which is preliminary data.</text>
</comment>
<comment type="subunit">
    <text evidence="4">Tetramer of two alpha and two beta subunits.</text>
</comment>
<dbReference type="FunFam" id="3.30.930.10:FF:000028">
    <property type="entry name" value="Phenylalanyl-tRNA synthetase alpha chain"/>
    <property type="match status" value="1"/>
</dbReference>
<accession>A0A1V6QDD3</accession>
<dbReference type="GO" id="GO:0004826">
    <property type="term" value="F:phenylalanine-tRNA ligase activity"/>
    <property type="evidence" value="ECO:0007669"/>
    <property type="project" value="UniProtKB-EC"/>
</dbReference>
<feature type="compositionally biased region" description="Basic and acidic residues" evidence="17">
    <location>
        <begin position="306"/>
        <end position="328"/>
    </location>
</feature>
<dbReference type="InterPro" id="IPR045864">
    <property type="entry name" value="aa-tRNA-synth_II/BPL/LPL"/>
</dbReference>
<sequence length="540" mass="61249">MNTIWKYQFDLLMYDRWRGQTAEVDTAVMASDLTKPVLDALSESDAPLLSSDAFPSDPSATVKAALDRLESRDMVKYEAINTEVLTLTAEGEEIAANGSHEAKVFAVVVAAMDGLKITELPGIVGKDNAKVGQGNAFKRGWIKKDNDLLRATTDSIVDETQQHLLTVQKTKTLADNKAMQDLKRRKLIVLSKEITYKFSKGPKYARELVKEETDLTPEMIASGSWKTAHFKPYNFNAKGAPTTAGTLHPLNKVRQEFRNIFFEMGFEEMPTNRFVETGFWNFDALFVPQQHPARDLQDTFYISDPLKADGPREDDPNDPHLPKSLKSDKPLDYQQYWDNVKEVHQDGKFGSIGYRYPWNADESLRLVLRTHTTSISTYMLHKLAANPRPVRYFSIDRVFRNEAVDATHLAEFHQIEGVIADFGLTLGGLIGFMEVFFAKMGIHQLRFKPAYNPYTEPSMEIFGYHEGLGKWVEIGNSGMFRPEMLEAMGLPKNMRVYGWGLSLERPTMIKYGVSNIRELLGHKVDLNFIETNPAVRLEKD</sequence>
<dbReference type="Pfam" id="PF18553">
    <property type="entry name" value="PheRS_DBD3"/>
    <property type="match status" value="1"/>
</dbReference>
<evidence type="ECO:0000256" key="1">
    <source>
        <dbReference type="ARBA" id="ARBA00001946"/>
    </source>
</evidence>
<evidence type="ECO:0000313" key="19">
    <source>
        <dbReference type="EMBL" id="OQD87214.1"/>
    </source>
</evidence>
<dbReference type="FunFam" id="1.10.10.2320:FF:000001">
    <property type="entry name" value="phenylalanine--tRNA ligase alpha subunit"/>
    <property type="match status" value="1"/>
</dbReference>
<dbReference type="Gene3D" id="1.10.10.2320">
    <property type="match status" value="1"/>
</dbReference>
<dbReference type="FunFam" id="1.10.10.2330:FF:000002">
    <property type="entry name" value="Phenylalanyl-tRNA synthetase alpha chain"/>
    <property type="match status" value="1"/>
</dbReference>
<comment type="similarity">
    <text evidence="3">Belongs to the class-II aminoacyl-tRNA synthetase family. Phe-tRNA synthetase alpha subunit type 2 subfamily.</text>
</comment>
<dbReference type="GO" id="GO:0002161">
    <property type="term" value="F:aminoacyl-tRNA deacylase activity"/>
    <property type="evidence" value="ECO:0007669"/>
    <property type="project" value="EnsemblFungi"/>
</dbReference>
<dbReference type="InterPro" id="IPR002319">
    <property type="entry name" value="Phenylalanyl-tRNA_Synthase"/>
</dbReference>
<dbReference type="NCBIfam" id="NF003210">
    <property type="entry name" value="PRK04172.1"/>
    <property type="match status" value="1"/>
</dbReference>
<evidence type="ECO:0000313" key="20">
    <source>
        <dbReference type="Proteomes" id="UP000191672"/>
    </source>
</evidence>
<dbReference type="InterPro" id="IPR004529">
    <property type="entry name" value="Phe-tRNA-synth_IIc_asu"/>
</dbReference>
<dbReference type="PANTHER" id="PTHR11538:SF40">
    <property type="entry name" value="PHENYLALANINE--TRNA LIGASE ALPHA SUBUNIT"/>
    <property type="match status" value="1"/>
</dbReference>
<evidence type="ECO:0000256" key="7">
    <source>
        <dbReference type="ARBA" id="ARBA00022490"/>
    </source>
</evidence>
<dbReference type="GO" id="GO:0009328">
    <property type="term" value="C:phenylalanine-tRNA ligase complex"/>
    <property type="evidence" value="ECO:0007669"/>
    <property type="project" value="EnsemblFungi"/>
</dbReference>
<dbReference type="PANTHER" id="PTHR11538">
    <property type="entry name" value="PHENYLALANYL-TRNA SYNTHETASE"/>
    <property type="match status" value="1"/>
</dbReference>
<keyword evidence="9" id="KW-0479">Metal-binding</keyword>
<evidence type="ECO:0000256" key="3">
    <source>
        <dbReference type="ARBA" id="ARBA00006703"/>
    </source>
</evidence>